<dbReference type="AlphaFoldDB" id="A0A0K2UNV3"/>
<evidence type="ECO:0000313" key="1">
    <source>
        <dbReference type="EMBL" id="CDW39396.1"/>
    </source>
</evidence>
<proteinExistence type="predicted"/>
<name>A0A0K2UNV3_LEPSM</name>
<dbReference type="EMBL" id="HACA01022035">
    <property type="protein sequence ID" value="CDW39396.1"/>
    <property type="molecule type" value="Transcribed_RNA"/>
</dbReference>
<accession>A0A0K2UNV3</accession>
<organism evidence="1">
    <name type="scientific">Lepeophtheirus salmonis</name>
    <name type="common">Salmon louse</name>
    <name type="synonym">Caligus salmonis</name>
    <dbReference type="NCBI Taxonomy" id="72036"/>
    <lineage>
        <taxon>Eukaryota</taxon>
        <taxon>Metazoa</taxon>
        <taxon>Ecdysozoa</taxon>
        <taxon>Arthropoda</taxon>
        <taxon>Crustacea</taxon>
        <taxon>Multicrustacea</taxon>
        <taxon>Hexanauplia</taxon>
        <taxon>Copepoda</taxon>
        <taxon>Siphonostomatoida</taxon>
        <taxon>Caligidae</taxon>
        <taxon>Lepeophtheirus</taxon>
    </lineage>
</organism>
<protein>
    <submittedName>
        <fullName evidence="1">Uncharacterized protein</fullName>
    </submittedName>
</protein>
<reference evidence="1" key="1">
    <citation type="submission" date="2014-05" db="EMBL/GenBank/DDBJ databases">
        <authorList>
            <person name="Chronopoulou M."/>
        </authorList>
    </citation>
    <scope>NUCLEOTIDE SEQUENCE</scope>
    <source>
        <tissue evidence="1">Whole organism</tissue>
    </source>
</reference>
<sequence>MIIVNYILGRYHVIVDLGRVVFGASTSVHSHNQRNCHERLHSIWQNTPRPSGCASGQLVPKEDQSQLPPLSCLLKTPSNI</sequence>